<reference evidence="2" key="2">
    <citation type="journal article" date="2015" name="Data Brief">
        <title>Shoot transcriptome of the giant reed, Arundo donax.</title>
        <authorList>
            <person name="Barrero R.A."/>
            <person name="Guerrero F.D."/>
            <person name="Moolhuijzen P."/>
            <person name="Goolsby J.A."/>
            <person name="Tidwell J."/>
            <person name="Bellgard S.E."/>
            <person name="Bellgard M.I."/>
        </authorList>
    </citation>
    <scope>NUCLEOTIDE SEQUENCE</scope>
    <source>
        <tissue evidence="2">Shoot tissue taken approximately 20 cm above the soil surface</tissue>
    </source>
</reference>
<reference evidence="2" key="1">
    <citation type="submission" date="2014-09" db="EMBL/GenBank/DDBJ databases">
        <authorList>
            <person name="Magalhaes I.L.F."/>
            <person name="Oliveira U."/>
            <person name="Santos F.R."/>
            <person name="Vidigal T.H.D.A."/>
            <person name="Brescovit A.D."/>
            <person name="Santos A.J."/>
        </authorList>
    </citation>
    <scope>NUCLEOTIDE SEQUENCE</scope>
    <source>
        <tissue evidence="2">Shoot tissue taken approximately 20 cm above the soil surface</tissue>
    </source>
</reference>
<sequence length="67" mass="7796">MAGRSCARWRPRRAPASSARDGGLEPRVPAWWSRSRAWRARSSRRCSVKSCSGRKRQGWGQWRIIKK</sequence>
<proteinExistence type="predicted"/>
<dbReference type="AlphaFoldDB" id="A0A0A9ECT1"/>
<feature type="region of interest" description="Disordered" evidence="1">
    <location>
        <begin position="1"/>
        <end position="26"/>
    </location>
</feature>
<protein>
    <submittedName>
        <fullName evidence="2">Uncharacterized protein</fullName>
    </submittedName>
</protein>
<evidence type="ECO:0000256" key="1">
    <source>
        <dbReference type="SAM" id="MobiDB-lite"/>
    </source>
</evidence>
<dbReference type="EMBL" id="GBRH01201067">
    <property type="protein sequence ID" value="JAD96828.1"/>
    <property type="molecule type" value="Transcribed_RNA"/>
</dbReference>
<accession>A0A0A9ECT1</accession>
<evidence type="ECO:0000313" key="2">
    <source>
        <dbReference type="EMBL" id="JAD96828.1"/>
    </source>
</evidence>
<name>A0A0A9ECT1_ARUDO</name>
<organism evidence="2">
    <name type="scientific">Arundo donax</name>
    <name type="common">Giant reed</name>
    <name type="synonym">Donax arundinaceus</name>
    <dbReference type="NCBI Taxonomy" id="35708"/>
    <lineage>
        <taxon>Eukaryota</taxon>
        <taxon>Viridiplantae</taxon>
        <taxon>Streptophyta</taxon>
        <taxon>Embryophyta</taxon>
        <taxon>Tracheophyta</taxon>
        <taxon>Spermatophyta</taxon>
        <taxon>Magnoliopsida</taxon>
        <taxon>Liliopsida</taxon>
        <taxon>Poales</taxon>
        <taxon>Poaceae</taxon>
        <taxon>PACMAD clade</taxon>
        <taxon>Arundinoideae</taxon>
        <taxon>Arundineae</taxon>
        <taxon>Arundo</taxon>
    </lineage>
</organism>